<evidence type="ECO:0000313" key="2">
    <source>
        <dbReference type="Proteomes" id="UP001139031"/>
    </source>
</evidence>
<sequence>MSIMIVTSGGSTVSVLQLAGVPVEPVGSPVLGPALSVPSVVVGASVAVPSESEPVAIVDAIPVGDVGVTPP</sequence>
<accession>A0ABS7TSV7</accession>
<dbReference type="EMBL" id="JAIRAU010000026">
    <property type="protein sequence ID" value="MBZ5711324.1"/>
    <property type="molecule type" value="Genomic_DNA"/>
</dbReference>
<reference evidence="1" key="1">
    <citation type="submission" date="2021-08" db="EMBL/GenBank/DDBJ databases">
        <authorList>
            <person name="Stevens D.C."/>
        </authorList>
    </citation>
    <scope>NUCLEOTIDE SEQUENCE</scope>
    <source>
        <strain evidence="1">DSM 53165</strain>
    </source>
</reference>
<evidence type="ECO:0000313" key="1">
    <source>
        <dbReference type="EMBL" id="MBZ5711324.1"/>
    </source>
</evidence>
<keyword evidence="2" id="KW-1185">Reference proteome</keyword>
<gene>
    <name evidence="1" type="ORF">K7C98_18930</name>
</gene>
<dbReference type="Proteomes" id="UP001139031">
    <property type="component" value="Unassembled WGS sequence"/>
</dbReference>
<feature type="non-terminal residue" evidence="1">
    <location>
        <position position="71"/>
    </location>
</feature>
<protein>
    <submittedName>
        <fullName evidence="1">Uncharacterized protein</fullName>
    </submittedName>
</protein>
<name>A0ABS7TSV7_9BACT</name>
<organism evidence="1 2">
    <name type="scientific">Nannocystis pusilla</name>
    <dbReference type="NCBI Taxonomy" id="889268"/>
    <lineage>
        <taxon>Bacteria</taxon>
        <taxon>Pseudomonadati</taxon>
        <taxon>Myxococcota</taxon>
        <taxon>Polyangia</taxon>
        <taxon>Nannocystales</taxon>
        <taxon>Nannocystaceae</taxon>
        <taxon>Nannocystis</taxon>
    </lineage>
</organism>
<comment type="caution">
    <text evidence="1">The sequence shown here is derived from an EMBL/GenBank/DDBJ whole genome shotgun (WGS) entry which is preliminary data.</text>
</comment>
<proteinExistence type="predicted"/>